<dbReference type="PROSITE" id="PS51257">
    <property type="entry name" value="PROKAR_LIPOPROTEIN"/>
    <property type="match status" value="1"/>
</dbReference>
<evidence type="ECO:0000256" key="1">
    <source>
        <dbReference type="SAM" id="SignalP"/>
    </source>
</evidence>
<sequence length="196" mass="20838">MRVLITAVLILLLAGCSSPPVRERDPEPLNDGRKQLLPLSGLKHYTAGFGSLSFQLPEDVDYEPLSTSADEQGAEVRTWRAPAPDGQWCVVIAGEQPDYRGAFPAAAIAAFAAGREPGGEIRLNEPIDPVPGTMSGVSQHSQYPIIPGDLSSAPGALFVRQFLTEESTLISLNVAGPVSTIASCRLEEIASTLQRS</sequence>
<organism evidence="2 3">
    <name type="scientific">Kineosporia babensis</name>
    <dbReference type="NCBI Taxonomy" id="499548"/>
    <lineage>
        <taxon>Bacteria</taxon>
        <taxon>Bacillati</taxon>
        <taxon>Actinomycetota</taxon>
        <taxon>Actinomycetes</taxon>
        <taxon>Kineosporiales</taxon>
        <taxon>Kineosporiaceae</taxon>
        <taxon>Kineosporia</taxon>
    </lineage>
</organism>
<proteinExistence type="predicted"/>
<evidence type="ECO:0000313" key="2">
    <source>
        <dbReference type="EMBL" id="MCD5309742.1"/>
    </source>
</evidence>
<dbReference type="RefSeq" id="WP_231438660.1">
    <property type="nucleotide sequence ID" value="NZ_JAJOMB010000001.1"/>
</dbReference>
<dbReference type="AlphaFoldDB" id="A0A9X1N7E1"/>
<reference evidence="2" key="1">
    <citation type="submission" date="2021-11" db="EMBL/GenBank/DDBJ databases">
        <title>Streptomyces corallinus and Kineosporia corallina sp. nov., two new coral-derived marine actinobacteria.</title>
        <authorList>
            <person name="Buangrab K."/>
            <person name="Sutthacheep M."/>
            <person name="Yeemin T."/>
            <person name="Harunari E."/>
            <person name="Igarashi Y."/>
            <person name="Sripreechasak P."/>
            <person name="Kanchanasin P."/>
            <person name="Tanasupawat S."/>
            <person name="Phongsopitanun W."/>
        </authorList>
    </citation>
    <scope>NUCLEOTIDE SEQUENCE</scope>
    <source>
        <strain evidence="2">JCM 31032</strain>
    </source>
</reference>
<accession>A0A9X1N7E1</accession>
<comment type="caution">
    <text evidence="2">The sequence shown here is derived from an EMBL/GenBank/DDBJ whole genome shotgun (WGS) entry which is preliminary data.</text>
</comment>
<gene>
    <name evidence="2" type="ORF">LR394_02455</name>
</gene>
<keyword evidence="3" id="KW-1185">Reference proteome</keyword>
<feature type="chain" id="PRO_5040850799" evidence="1">
    <location>
        <begin position="24"/>
        <end position="196"/>
    </location>
</feature>
<protein>
    <submittedName>
        <fullName evidence="2">Uncharacterized protein</fullName>
    </submittedName>
</protein>
<feature type="signal peptide" evidence="1">
    <location>
        <begin position="1"/>
        <end position="23"/>
    </location>
</feature>
<dbReference type="EMBL" id="JAJOMB010000001">
    <property type="protein sequence ID" value="MCD5309742.1"/>
    <property type="molecule type" value="Genomic_DNA"/>
</dbReference>
<dbReference type="Proteomes" id="UP001138997">
    <property type="component" value="Unassembled WGS sequence"/>
</dbReference>
<keyword evidence="1" id="KW-0732">Signal</keyword>
<evidence type="ECO:0000313" key="3">
    <source>
        <dbReference type="Proteomes" id="UP001138997"/>
    </source>
</evidence>
<name>A0A9X1N7E1_9ACTN</name>